<organism evidence="2 3">
    <name type="scientific">Methylobacterium jeotgali</name>
    <dbReference type="NCBI Taxonomy" id="381630"/>
    <lineage>
        <taxon>Bacteria</taxon>
        <taxon>Pseudomonadati</taxon>
        <taxon>Pseudomonadota</taxon>
        <taxon>Alphaproteobacteria</taxon>
        <taxon>Hyphomicrobiales</taxon>
        <taxon>Methylobacteriaceae</taxon>
        <taxon>Methylobacterium</taxon>
    </lineage>
</organism>
<evidence type="ECO:0000313" key="3">
    <source>
        <dbReference type="Proteomes" id="UP001055102"/>
    </source>
</evidence>
<reference evidence="2" key="1">
    <citation type="journal article" date="2021" name="Front. Microbiol.">
        <title>Comprehensive Comparative Genomics and Phenotyping of Methylobacterium Species.</title>
        <authorList>
            <person name="Alessa O."/>
            <person name="Ogura Y."/>
            <person name="Fujitani Y."/>
            <person name="Takami H."/>
            <person name="Hayashi T."/>
            <person name="Sahin N."/>
            <person name="Tani A."/>
        </authorList>
    </citation>
    <scope>NUCLEOTIDE SEQUENCE</scope>
    <source>
        <strain evidence="2">LMG 23639</strain>
    </source>
</reference>
<reference evidence="2" key="2">
    <citation type="submission" date="2021-08" db="EMBL/GenBank/DDBJ databases">
        <authorList>
            <person name="Tani A."/>
            <person name="Ola A."/>
            <person name="Ogura Y."/>
            <person name="Katsura K."/>
            <person name="Hayashi T."/>
        </authorList>
    </citation>
    <scope>NUCLEOTIDE SEQUENCE</scope>
    <source>
        <strain evidence="2">LMG 23639</strain>
    </source>
</reference>
<feature type="compositionally biased region" description="Low complexity" evidence="1">
    <location>
        <begin position="11"/>
        <end position="40"/>
    </location>
</feature>
<dbReference type="Proteomes" id="UP001055102">
    <property type="component" value="Unassembled WGS sequence"/>
</dbReference>
<feature type="region of interest" description="Disordered" evidence="1">
    <location>
        <begin position="1"/>
        <end position="106"/>
    </location>
</feature>
<evidence type="ECO:0000256" key="1">
    <source>
        <dbReference type="SAM" id="MobiDB-lite"/>
    </source>
</evidence>
<protein>
    <submittedName>
        <fullName evidence="2">Uncharacterized protein</fullName>
    </submittedName>
</protein>
<dbReference type="EMBL" id="BPQR01000022">
    <property type="protein sequence ID" value="GJE06141.1"/>
    <property type="molecule type" value="Genomic_DNA"/>
</dbReference>
<gene>
    <name evidence="2" type="ORF">AOPFMNJM_1448</name>
</gene>
<evidence type="ECO:0000313" key="2">
    <source>
        <dbReference type="EMBL" id="GJE06141.1"/>
    </source>
</evidence>
<accession>A0ABQ4SWT3</accession>
<proteinExistence type="predicted"/>
<keyword evidence="3" id="KW-1185">Reference proteome</keyword>
<comment type="caution">
    <text evidence="2">The sequence shown here is derived from an EMBL/GenBank/DDBJ whole genome shotgun (WGS) entry which is preliminary data.</text>
</comment>
<name>A0ABQ4SWT3_9HYPH</name>
<sequence>MLSGVRVNRTASGEAAGRAGTGARAAEAATGYSGAMAAGRRGWRTRRPGPEAATSMRLSGRGAKVSGEARSSKTSAGQDWSDPRWPFTQAPPSAQERGGSCVRLSW</sequence>